<gene>
    <name evidence="1" type="ORF">H6G59_13365</name>
</gene>
<evidence type="ECO:0000313" key="2">
    <source>
        <dbReference type="Proteomes" id="UP000640531"/>
    </source>
</evidence>
<accession>A0ABR8FIV6</accession>
<name>A0ABR8FIV6_9NOST</name>
<keyword evidence="2" id="KW-1185">Reference proteome</keyword>
<dbReference type="EMBL" id="JACJST010000011">
    <property type="protein sequence ID" value="MBD2568869.1"/>
    <property type="molecule type" value="Genomic_DNA"/>
</dbReference>
<reference evidence="1 2" key="1">
    <citation type="journal article" date="2020" name="ISME J.">
        <title>Comparative genomics reveals insights into cyanobacterial evolution and habitat adaptation.</title>
        <authorList>
            <person name="Chen M.Y."/>
            <person name="Teng W.K."/>
            <person name="Zhao L."/>
            <person name="Hu C.X."/>
            <person name="Zhou Y.K."/>
            <person name="Han B.P."/>
            <person name="Song L.R."/>
            <person name="Shu W.S."/>
        </authorList>
    </citation>
    <scope>NUCLEOTIDE SEQUENCE [LARGE SCALE GENOMIC DNA]</scope>
    <source>
        <strain evidence="1 2">FACHB-196</strain>
    </source>
</reference>
<comment type="caution">
    <text evidence="1">The sequence shown here is derived from an EMBL/GenBank/DDBJ whole genome shotgun (WGS) entry which is preliminary data.</text>
</comment>
<protein>
    <submittedName>
        <fullName evidence="1">Uncharacterized protein</fullName>
    </submittedName>
</protein>
<dbReference type="RefSeq" id="WP_190715153.1">
    <property type="nucleotide sequence ID" value="NZ_JACJST010000011.1"/>
</dbReference>
<evidence type="ECO:0000313" key="1">
    <source>
        <dbReference type="EMBL" id="MBD2568869.1"/>
    </source>
</evidence>
<sequence>MKSLKIPEQYQLGITLIIKIDESLFNRLLSAITEVHPFVDIDSLVLEISPKIEEVSINDLQEILKAIRSIYSLRIQENLKNTEIITGLVNAVSSNDTFSELSSEELAHFKQRLTKLLAIDGSISISSQAISLLQEYDSIFLNSRILTDVRPVFKAEKNEGIAGALVVHTLKIAYQDASGSREFYVALDSTDVQKLQEQLSQSLLEVEVIQAMLNKADVIYLDPNSSSK</sequence>
<organism evidence="1 2">
    <name type="scientific">Anabaena lutea FACHB-196</name>
    <dbReference type="NCBI Taxonomy" id="2692881"/>
    <lineage>
        <taxon>Bacteria</taxon>
        <taxon>Bacillati</taxon>
        <taxon>Cyanobacteriota</taxon>
        <taxon>Cyanophyceae</taxon>
        <taxon>Nostocales</taxon>
        <taxon>Nostocaceae</taxon>
        <taxon>Anabaena</taxon>
    </lineage>
</organism>
<proteinExistence type="predicted"/>
<dbReference type="Proteomes" id="UP000640531">
    <property type="component" value="Unassembled WGS sequence"/>
</dbReference>